<protein>
    <submittedName>
        <fullName evidence="3">HNH endonuclease</fullName>
    </submittedName>
</protein>
<keyword evidence="3" id="KW-0378">Hydrolase</keyword>
<organism evidence="3">
    <name type="scientific">Clostridium paraputrificum</name>
    <dbReference type="NCBI Taxonomy" id="29363"/>
    <lineage>
        <taxon>Bacteria</taxon>
        <taxon>Bacillati</taxon>
        <taxon>Bacillota</taxon>
        <taxon>Clostridia</taxon>
        <taxon>Eubacteriales</taxon>
        <taxon>Clostridiaceae</taxon>
        <taxon>Clostridium</taxon>
    </lineage>
</organism>
<proteinExistence type="predicted"/>
<accession>A0A6N3FA83</accession>
<feature type="domain" description="HNH" evidence="2">
    <location>
        <begin position="34"/>
        <end position="80"/>
    </location>
</feature>
<dbReference type="InterPro" id="IPR002711">
    <property type="entry name" value="HNH"/>
</dbReference>
<keyword evidence="1" id="KW-0812">Transmembrane</keyword>
<keyword evidence="3" id="KW-0255">Endonuclease</keyword>
<dbReference type="RefSeq" id="WP_156561824.1">
    <property type="nucleotide sequence ID" value="NZ_CACRTV010000057.1"/>
</dbReference>
<reference evidence="3" key="1">
    <citation type="submission" date="2019-11" db="EMBL/GenBank/DDBJ databases">
        <authorList>
            <person name="Feng L."/>
        </authorList>
    </citation>
    <scope>NUCLEOTIDE SEQUENCE</scope>
    <source>
        <strain evidence="3">CParaputrificumLFYP93</strain>
    </source>
</reference>
<gene>
    <name evidence="3" type="ORF">CPLFYP93_02460</name>
</gene>
<evidence type="ECO:0000313" key="3">
    <source>
        <dbReference type="EMBL" id="VYU48944.1"/>
    </source>
</evidence>
<sequence length="158" mass="18219">MGYKSYAQQKRESYDYRRAYLKHHPGIFGSFYICSQCGKILVRSSMEVDHIFPVSKWWSVNRVINCVAICSRCNKHKSDRITTAMSVKAILMKILEELYILIHKLILLLLQLLFLGLALGIRMMIRPLFTQRSVSQKIVIVACYGYIGLLFVRVLLGG</sequence>
<dbReference type="GO" id="GO:0003676">
    <property type="term" value="F:nucleic acid binding"/>
    <property type="evidence" value="ECO:0007669"/>
    <property type="project" value="InterPro"/>
</dbReference>
<dbReference type="GO" id="GO:0008270">
    <property type="term" value="F:zinc ion binding"/>
    <property type="evidence" value="ECO:0007669"/>
    <property type="project" value="InterPro"/>
</dbReference>
<dbReference type="GO" id="GO:0004519">
    <property type="term" value="F:endonuclease activity"/>
    <property type="evidence" value="ECO:0007669"/>
    <property type="project" value="UniProtKB-KW"/>
</dbReference>
<evidence type="ECO:0000256" key="1">
    <source>
        <dbReference type="SAM" id="Phobius"/>
    </source>
</evidence>
<keyword evidence="1" id="KW-1133">Transmembrane helix</keyword>
<dbReference type="InterPro" id="IPR003615">
    <property type="entry name" value="HNH_nuc"/>
</dbReference>
<feature type="transmembrane region" description="Helical" evidence="1">
    <location>
        <begin position="98"/>
        <end position="125"/>
    </location>
</feature>
<dbReference type="CDD" id="cd00085">
    <property type="entry name" value="HNHc"/>
    <property type="match status" value="1"/>
</dbReference>
<keyword evidence="1" id="KW-0472">Membrane</keyword>
<evidence type="ECO:0000259" key="2">
    <source>
        <dbReference type="Pfam" id="PF01844"/>
    </source>
</evidence>
<feature type="transmembrane region" description="Helical" evidence="1">
    <location>
        <begin position="137"/>
        <end position="156"/>
    </location>
</feature>
<dbReference type="Pfam" id="PF01844">
    <property type="entry name" value="HNH"/>
    <property type="match status" value="1"/>
</dbReference>
<name>A0A6N3FA83_9CLOT</name>
<dbReference type="EMBL" id="CACRTV010000057">
    <property type="protein sequence ID" value="VYU48944.1"/>
    <property type="molecule type" value="Genomic_DNA"/>
</dbReference>
<dbReference type="Gene3D" id="1.10.30.50">
    <property type="match status" value="1"/>
</dbReference>
<dbReference type="AlphaFoldDB" id="A0A6N3FA83"/>
<keyword evidence="3" id="KW-0540">Nuclease</keyword>